<evidence type="ECO:0000313" key="11">
    <source>
        <dbReference type="EMBL" id="TBL76605.1"/>
    </source>
</evidence>
<dbReference type="GO" id="GO:0000160">
    <property type="term" value="P:phosphorelay signal transduction system"/>
    <property type="evidence" value="ECO:0007669"/>
    <property type="project" value="UniProtKB-KW"/>
</dbReference>
<accession>A0A4V2J407</accession>
<dbReference type="AlphaFoldDB" id="A0A4V2J407"/>
<dbReference type="Pfam" id="PF17853">
    <property type="entry name" value="GGDEF_2"/>
    <property type="match status" value="1"/>
</dbReference>
<evidence type="ECO:0000256" key="7">
    <source>
        <dbReference type="ARBA" id="ARBA00023163"/>
    </source>
</evidence>
<keyword evidence="3 8" id="KW-0597">Phosphoprotein</keyword>
<dbReference type="PROSITE" id="PS00041">
    <property type="entry name" value="HTH_ARAC_FAMILY_1"/>
    <property type="match status" value="1"/>
</dbReference>
<evidence type="ECO:0000256" key="4">
    <source>
        <dbReference type="ARBA" id="ARBA00023012"/>
    </source>
</evidence>
<gene>
    <name evidence="11" type="ORF">EYB31_19460</name>
</gene>
<evidence type="ECO:0000256" key="2">
    <source>
        <dbReference type="ARBA" id="ARBA00022490"/>
    </source>
</evidence>
<comment type="subcellular location">
    <subcellularLocation>
        <location evidence="1">Cytoplasm</location>
    </subcellularLocation>
</comment>
<dbReference type="EMBL" id="SIRE01000013">
    <property type="protein sequence ID" value="TBL76605.1"/>
    <property type="molecule type" value="Genomic_DNA"/>
</dbReference>
<dbReference type="Pfam" id="PF12833">
    <property type="entry name" value="HTH_18"/>
    <property type="match status" value="1"/>
</dbReference>
<dbReference type="InterPro" id="IPR011006">
    <property type="entry name" value="CheY-like_superfamily"/>
</dbReference>
<dbReference type="Proteomes" id="UP000293142">
    <property type="component" value="Unassembled WGS sequence"/>
</dbReference>
<dbReference type="SMART" id="SM00448">
    <property type="entry name" value="REC"/>
    <property type="match status" value="1"/>
</dbReference>
<dbReference type="PRINTS" id="PR00032">
    <property type="entry name" value="HTHARAC"/>
</dbReference>
<keyword evidence="6" id="KW-0238">DNA-binding</keyword>
<evidence type="ECO:0000256" key="8">
    <source>
        <dbReference type="PROSITE-ProRule" id="PRU00169"/>
    </source>
</evidence>
<dbReference type="InterPro" id="IPR041522">
    <property type="entry name" value="CdaR_GGDEF"/>
</dbReference>
<evidence type="ECO:0000313" key="12">
    <source>
        <dbReference type="Proteomes" id="UP000293142"/>
    </source>
</evidence>
<dbReference type="CDD" id="cd17536">
    <property type="entry name" value="REC_YesN-like"/>
    <property type="match status" value="1"/>
</dbReference>
<evidence type="ECO:0000256" key="6">
    <source>
        <dbReference type="ARBA" id="ARBA00023125"/>
    </source>
</evidence>
<feature type="modified residue" description="4-aspartylphosphate" evidence="8">
    <location>
        <position position="55"/>
    </location>
</feature>
<organism evidence="11 12">
    <name type="scientific">Paenibacillus thalictri</name>
    <dbReference type="NCBI Taxonomy" id="2527873"/>
    <lineage>
        <taxon>Bacteria</taxon>
        <taxon>Bacillati</taxon>
        <taxon>Bacillota</taxon>
        <taxon>Bacilli</taxon>
        <taxon>Bacillales</taxon>
        <taxon>Paenibacillaceae</taxon>
        <taxon>Paenibacillus</taxon>
    </lineage>
</organism>
<reference evidence="11 12" key="1">
    <citation type="submission" date="2019-02" db="EMBL/GenBank/DDBJ databases">
        <title>Paenibacillus sp. nov., isolated from surface-sterilized tissue of Thalictrum simplex L.</title>
        <authorList>
            <person name="Tuo L."/>
        </authorList>
    </citation>
    <scope>NUCLEOTIDE SEQUENCE [LARGE SCALE GENOMIC DNA]</scope>
    <source>
        <strain evidence="11 12">N2SHLJ1</strain>
    </source>
</reference>
<dbReference type="InterPro" id="IPR001789">
    <property type="entry name" value="Sig_transdc_resp-reg_receiver"/>
</dbReference>
<dbReference type="PANTHER" id="PTHR42713">
    <property type="entry name" value="HISTIDINE KINASE-RELATED"/>
    <property type="match status" value="1"/>
</dbReference>
<sequence>MYKLVIVDDEPTVRNGLRSYFNWASYGIEIADEADDGDVALDVIARVHPDIVITDVRMPNMDGIQLANRLRERFPHTKIIFVSGHDDADYLKSALKLKAVDYIFKPVNLQELDAVVKRVIGTLQEEEKERKLIGDMQVKLVQSMPLLREKFLMSLIRDGISHPARIRERTEFLGLDLPLEAPYWAIAIQIDNIAEAVESRSARDQQLLSYSVLNIVQELIDRDIGGYAFEHQMGEFVGILRMNRDHPNEEELLFTLAGQVRESLDRYLKISVTIGVGEPISNLGSLPQSYMQAKEAADQRWFLGKNQIISMDNLEQDEDGFFRVDPAQSETILAALRAADAGKVEAELDGLYASLARNRREGMAYGRNVSLQLLLLASRLLLELNAHEIDMEERETELMAKVFQQETLDELKRLVERFLLQVCQRIGEKRSGKSKNVIERVHKLIGQRYADNLQVGDIAKEVFLSVTYLCLLFKQETGETINEYMTKVRVEKAKELLKDPAHKFYEVCYAVGYSDPSYFSKIFKKYTGFTPSSYRDYVL</sequence>
<dbReference type="Pfam" id="PF00072">
    <property type="entry name" value="Response_reg"/>
    <property type="match status" value="1"/>
</dbReference>
<dbReference type="Gene3D" id="3.40.50.2300">
    <property type="match status" value="1"/>
</dbReference>
<dbReference type="OrthoDB" id="9794370at2"/>
<keyword evidence="5" id="KW-0805">Transcription regulation</keyword>
<dbReference type="InterPro" id="IPR009057">
    <property type="entry name" value="Homeodomain-like_sf"/>
</dbReference>
<dbReference type="InterPro" id="IPR018060">
    <property type="entry name" value="HTH_AraC"/>
</dbReference>
<dbReference type="Gene3D" id="1.10.10.60">
    <property type="entry name" value="Homeodomain-like"/>
    <property type="match status" value="2"/>
</dbReference>
<evidence type="ECO:0000259" key="9">
    <source>
        <dbReference type="PROSITE" id="PS01124"/>
    </source>
</evidence>
<dbReference type="GO" id="GO:0003700">
    <property type="term" value="F:DNA-binding transcription factor activity"/>
    <property type="evidence" value="ECO:0007669"/>
    <property type="project" value="InterPro"/>
</dbReference>
<protein>
    <submittedName>
        <fullName evidence="11">Response regulator transcription factor</fullName>
    </submittedName>
</protein>
<dbReference type="GO" id="GO:0043565">
    <property type="term" value="F:sequence-specific DNA binding"/>
    <property type="evidence" value="ECO:0007669"/>
    <property type="project" value="InterPro"/>
</dbReference>
<keyword evidence="4" id="KW-0902">Two-component regulatory system</keyword>
<dbReference type="InterPro" id="IPR020449">
    <property type="entry name" value="Tscrpt_reg_AraC-type_HTH"/>
</dbReference>
<dbReference type="InterPro" id="IPR018062">
    <property type="entry name" value="HTH_AraC-typ_CS"/>
</dbReference>
<dbReference type="RefSeq" id="WP_131015077.1">
    <property type="nucleotide sequence ID" value="NZ_SIRE01000013.1"/>
</dbReference>
<keyword evidence="12" id="KW-1185">Reference proteome</keyword>
<dbReference type="GO" id="GO:0005737">
    <property type="term" value="C:cytoplasm"/>
    <property type="evidence" value="ECO:0007669"/>
    <property type="project" value="UniProtKB-SubCell"/>
</dbReference>
<dbReference type="PROSITE" id="PS50110">
    <property type="entry name" value="RESPONSE_REGULATORY"/>
    <property type="match status" value="1"/>
</dbReference>
<evidence type="ECO:0000256" key="3">
    <source>
        <dbReference type="ARBA" id="ARBA00022553"/>
    </source>
</evidence>
<keyword evidence="2" id="KW-0963">Cytoplasm</keyword>
<dbReference type="SUPFAM" id="SSF46689">
    <property type="entry name" value="Homeodomain-like"/>
    <property type="match status" value="2"/>
</dbReference>
<dbReference type="SMART" id="SM00342">
    <property type="entry name" value="HTH_ARAC"/>
    <property type="match status" value="1"/>
</dbReference>
<evidence type="ECO:0000256" key="1">
    <source>
        <dbReference type="ARBA" id="ARBA00004496"/>
    </source>
</evidence>
<dbReference type="SUPFAM" id="SSF52172">
    <property type="entry name" value="CheY-like"/>
    <property type="match status" value="1"/>
</dbReference>
<feature type="domain" description="Response regulatory" evidence="10">
    <location>
        <begin position="3"/>
        <end position="120"/>
    </location>
</feature>
<feature type="domain" description="HTH araC/xylS-type" evidence="9">
    <location>
        <begin position="439"/>
        <end position="537"/>
    </location>
</feature>
<dbReference type="PROSITE" id="PS01124">
    <property type="entry name" value="HTH_ARAC_FAMILY_2"/>
    <property type="match status" value="1"/>
</dbReference>
<dbReference type="InterPro" id="IPR051552">
    <property type="entry name" value="HptR"/>
</dbReference>
<keyword evidence="7" id="KW-0804">Transcription</keyword>
<name>A0A4V2J407_9BACL</name>
<comment type="caution">
    <text evidence="11">The sequence shown here is derived from an EMBL/GenBank/DDBJ whole genome shotgun (WGS) entry which is preliminary data.</text>
</comment>
<evidence type="ECO:0000259" key="10">
    <source>
        <dbReference type="PROSITE" id="PS50110"/>
    </source>
</evidence>
<evidence type="ECO:0000256" key="5">
    <source>
        <dbReference type="ARBA" id="ARBA00023015"/>
    </source>
</evidence>
<dbReference type="PANTHER" id="PTHR42713:SF3">
    <property type="entry name" value="TRANSCRIPTIONAL REGULATORY PROTEIN HPTR"/>
    <property type="match status" value="1"/>
</dbReference>
<proteinExistence type="predicted"/>